<sequence>MTDQQNELRRSKRQRPFTQIDNEIINNSALTWQAKGMLAYLLSKPDGWTFYETDLIKRAKNGRDSVRAIIAELLESGYLIRGERIRNNKGNLGGYQYTIEPYLYDSYDGKSYVGKSNVGKPYVGNPYVGKSDTSNTKSFSNTNISSNTKNNSNSNTEQQEPEQEPYDDNSLNTETINAFKKYEQEIGVISPSVIDRIDAMIKDVGEELVVEAINRAAYYNKRSLGYVDSIVMSWLKHNLKTLSDVQAHEGMRGRQVQGGIGNGTHQQQSTAVAGKQATAEKDARLREKLRRSKARQTGQA</sequence>
<dbReference type="PANTHER" id="PTHR37293:SF9">
    <property type="entry name" value="PHI ETA ORF 22-LIKE PROTEIN"/>
    <property type="match status" value="1"/>
</dbReference>
<name>A0ABW5XWX7_9BACL</name>
<evidence type="ECO:0000313" key="5">
    <source>
        <dbReference type="Proteomes" id="UP001597568"/>
    </source>
</evidence>
<dbReference type="EMBL" id="JBHUOR010000018">
    <property type="protein sequence ID" value="MFD2867508.1"/>
    <property type="molecule type" value="Genomic_DNA"/>
</dbReference>
<feature type="compositionally biased region" description="Low complexity" evidence="2">
    <location>
        <begin position="130"/>
        <end position="158"/>
    </location>
</feature>
<dbReference type="Pfam" id="PF07261">
    <property type="entry name" value="DnaB_2"/>
    <property type="match status" value="1"/>
</dbReference>
<dbReference type="InterPro" id="IPR053162">
    <property type="entry name" value="DnaD"/>
</dbReference>
<protein>
    <submittedName>
        <fullName evidence="4">DnaD domain-containing protein</fullName>
    </submittedName>
</protein>
<comment type="caution">
    <text evidence="4">The sequence shown here is derived from an EMBL/GenBank/DDBJ whole genome shotgun (WGS) entry which is preliminary data.</text>
</comment>
<evidence type="ECO:0000256" key="1">
    <source>
        <dbReference type="ARBA" id="ARBA00093462"/>
    </source>
</evidence>
<evidence type="ECO:0000256" key="2">
    <source>
        <dbReference type="SAM" id="MobiDB-lite"/>
    </source>
</evidence>
<dbReference type="InterPro" id="IPR006343">
    <property type="entry name" value="DnaB/C_C"/>
</dbReference>
<dbReference type="InterPro" id="IPR034829">
    <property type="entry name" value="DnaD-like_sf"/>
</dbReference>
<evidence type="ECO:0000313" key="4">
    <source>
        <dbReference type="EMBL" id="MFD2867508.1"/>
    </source>
</evidence>
<dbReference type="Proteomes" id="UP001597568">
    <property type="component" value="Unassembled WGS sequence"/>
</dbReference>
<accession>A0ABW5XWX7</accession>
<feature type="domain" description="DnaB/C C-terminal" evidence="3">
    <location>
        <begin position="179"/>
        <end position="249"/>
    </location>
</feature>
<dbReference type="SUPFAM" id="SSF158499">
    <property type="entry name" value="DnaD domain-like"/>
    <property type="match status" value="1"/>
</dbReference>
<dbReference type="NCBIfam" id="TIGR01446">
    <property type="entry name" value="DnaD_dom"/>
    <property type="match status" value="1"/>
</dbReference>
<organism evidence="4 5">
    <name type="scientific">Kurthia populi</name>
    <dbReference type="NCBI Taxonomy" id="1562132"/>
    <lineage>
        <taxon>Bacteria</taxon>
        <taxon>Bacillati</taxon>
        <taxon>Bacillota</taxon>
        <taxon>Bacilli</taxon>
        <taxon>Bacillales</taxon>
        <taxon>Caryophanaceae</taxon>
        <taxon>Kurthia</taxon>
    </lineage>
</organism>
<feature type="region of interest" description="Disordered" evidence="2">
    <location>
        <begin position="129"/>
        <end position="170"/>
    </location>
</feature>
<dbReference type="Gene3D" id="1.10.10.630">
    <property type="entry name" value="DnaD domain-like"/>
    <property type="match status" value="1"/>
</dbReference>
<reference evidence="5" key="1">
    <citation type="journal article" date="2019" name="Int. J. Syst. Evol. Microbiol.">
        <title>The Global Catalogue of Microorganisms (GCM) 10K type strain sequencing project: providing services to taxonomists for standard genome sequencing and annotation.</title>
        <authorList>
            <consortium name="The Broad Institute Genomics Platform"/>
            <consortium name="The Broad Institute Genome Sequencing Center for Infectious Disease"/>
            <person name="Wu L."/>
            <person name="Ma J."/>
        </authorList>
    </citation>
    <scope>NUCLEOTIDE SEQUENCE [LARGE SCALE GENOMIC DNA]</scope>
    <source>
        <strain evidence="5">KCTC 33522</strain>
    </source>
</reference>
<keyword evidence="5" id="KW-1185">Reference proteome</keyword>
<comment type="similarity">
    <text evidence="1">Belongs to the DnaB/DnaD family.</text>
</comment>
<dbReference type="RefSeq" id="WP_380146797.1">
    <property type="nucleotide sequence ID" value="NZ_JBHUOR010000018.1"/>
</dbReference>
<dbReference type="PANTHER" id="PTHR37293">
    <property type="entry name" value="PHAGE REPLICATION PROTEIN-RELATED"/>
    <property type="match status" value="1"/>
</dbReference>
<proteinExistence type="inferred from homology"/>
<gene>
    <name evidence="4" type="ORF">ACFSY7_03190</name>
</gene>
<feature type="region of interest" description="Disordered" evidence="2">
    <location>
        <begin position="254"/>
        <end position="300"/>
    </location>
</feature>
<evidence type="ECO:0000259" key="3">
    <source>
        <dbReference type="Pfam" id="PF07261"/>
    </source>
</evidence>